<gene>
    <name evidence="3" type="ORF">JZ751_000271</name>
</gene>
<dbReference type="GO" id="GO:0006493">
    <property type="term" value="P:protein O-linked glycosylation"/>
    <property type="evidence" value="ECO:0007669"/>
    <property type="project" value="TreeGrafter"/>
</dbReference>
<organism evidence="3 4">
    <name type="scientific">Albula glossodonta</name>
    <name type="common">roundjaw bonefish</name>
    <dbReference type="NCBI Taxonomy" id="121402"/>
    <lineage>
        <taxon>Eukaryota</taxon>
        <taxon>Metazoa</taxon>
        <taxon>Chordata</taxon>
        <taxon>Craniata</taxon>
        <taxon>Vertebrata</taxon>
        <taxon>Euteleostomi</taxon>
        <taxon>Actinopterygii</taxon>
        <taxon>Neopterygii</taxon>
        <taxon>Teleostei</taxon>
        <taxon>Albuliformes</taxon>
        <taxon>Albulidae</taxon>
        <taxon>Albula</taxon>
    </lineage>
</organism>
<protein>
    <recommendedName>
        <fullName evidence="2">Glycosyltransferase 2-like domain-containing protein</fullName>
    </recommendedName>
</protein>
<dbReference type="GO" id="GO:0004653">
    <property type="term" value="F:polypeptide N-acetylgalactosaminyltransferase activity"/>
    <property type="evidence" value="ECO:0007669"/>
    <property type="project" value="TreeGrafter"/>
</dbReference>
<evidence type="ECO:0000259" key="2">
    <source>
        <dbReference type="Pfam" id="PF00535"/>
    </source>
</evidence>
<dbReference type="Pfam" id="PF00535">
    <property type="entry name" value="Glycos_transf_2"/>
    <property type="match status" value="1"/>
</dbReference>
<feature type="domain" description="Glycosyltransferase 2-like" evidence="2">
    <location>
        <begin position="26"/>
        <end position="130"/>
    </location>
</feature>
<dbReference type="InterPro" id="IPR001173">
    <property type="entry name" value="Glyco_trans_2-like"/>
</dbReference>
<dbReference type="Proteomes" id="UP000824540">
    <property type="component" value="Unassembled WGS sequence"/>
</dbReference>
<dbReference type="SUPFAM" id="SSF53448">
    <property type="entry name" value="Nucleotide-diphospho-sugar transferases"/>
    <property type="match status" value="1"/>
</dbReference>
<dbReference type="GO" id="GO:0005794">
    <property type="term" value="C:Golgi apparatus"/>
    <property type="evidence" value="ECO:0007669"/>
    <property type="project" value="TreeGrafter"/>
</dbReference>
<dbReference type="EMBL" id="JAFBMS010000001">
    <property type="protein sequence ID" value="KAG9355433.1"/>
    <property type="molecule type" value="Genomic_DNA"/>
</dbReference>
<evidence type="ECO:0000313" key="4">
    <source>
        <dbReference type="Proteomes" id="UP000824540"/>
    </source>
</evidence>
<evidence type="ECO:0000313" key="3">
    <source>
        <dbReference type="EMBL" id="KAG9355433.1"/>
    </source>
</evidence>
<dbReference type="AlphaFoldDB" id="A0A8T2PVS1"/>
<dbReference type="PANTHER" id="PTHR11675:SF18">
    <property type="entry name" value="POLYPEPTIDE N-ACETYLGALACTOSAMINYLTRANSFERASE 12"/>
    <property type="match status" value="1"/>
</dbReference>
<comment type="caution">
    <text evidence="3">The sequence shown here is derived from an EMBL/GenBank/DDBJ whole genome shotgun (WGS) entry which is preliminary data.</text>
</comment>
<proteinExistence type="predicted"/>
<keyword evidence="1" id="KW-1015">Disulfide bond</keyword>
<dbReference type="InterPro" id="IPR029044">
    <property type="entry name" value="Nucleotide-diphossugar_trans"/>
</dbReference>
<accession>A0A8T2PVS1</accession>
<evidence type="ECO:0000256" key="1">
    <source>
        <dbReference type="ARBA" id="ARBA00023157"/>
    </source>
</evidence>
<dbReference type="PANTHER" id="PTHR11675">
    <property type="entry name" value="N-ACETYLGALACTOSAMINYLTRANSFERASE"/>
    <property type="match status" value="1"/>
</dbReference>
<dbReference type="OrthoDB" id="416652at2759"/>
<name>A0A8T2PVS1_9TELE</name>
<reference evidence="3" key="1">
    <citation type="thesis" date="2021" institute="BYU ScholarsArchive" country="Provo, UT, USA">
        <title>Applications of and Algorithms for Genome Assembly and Genomic Analyses with an Emphasis on Marine Teleosts.</title>
        <authorList>
            <person name="Pickett B.D."/>
        </authorList>
    </citation>
    <scope>NUCLEOTIDE SEQUENCE</scope>
    <source>
        <strain evidence="3">HI-2016</strain>
    </source>
</reference>
<sequence length="330" mass="37372">MAAVRSAVKNGCRDLNYDYLSLPSTSVVIAFYNEAWSTLLRTVHSVLETSPDILLREVILVDDYSDRDHLKQPLEDHISGLRKVRLIRARKREGLVRARLLGASIATGDVLTFLDCHCECHEGWLEPLLHSAMVLVFLLYASGQHGGNQNNQVSAVVSNGIKEEETAVVCPVIDVIDWNTFQYLGNPGEPQIGGFDWRLVFTWHPIPESEQKRRRSATDVIRWVGLAGVPLHTVSKNYFQYLGTYDTGMEVWGGENLEFSFRIWQCGGSLEIHPCSHVGHVFPKKAPYSRSKALANSVRAAEVWMDRYKELFYHRNPHARLVSPVCLTFH</sequence>
<dbReference type="Gene3D" id="3.90.550.10">
    <property type="entry name" value="Spore Coat Polysaccharide Biosynthesis Protein SpsA, Chain A"/>
    <property type="match status" value="2"/>
</dbReference>
<keyword evidence="4" id="KW-1185">Reference proteome</keyword>